<feature type="compositionally biased region" description="Basic and acidic residues" evidence="2">
    <location>
        <begin position="136"/>
        <end position="150"/>
    </location>
</feature>
<dbReference type="InterPro" id="IPR011990">
    <property type="entry name" value="TPR-like_helical_dom_sf"/>
</dbReference>
<organism evidence="3 4">
    <name type="scientific">Phascolomyces articulosus</name>
    <dbReference type="NCBI Taxonomy" id="60185"/>
    <lineage>
        <taxon>Eukaryota</taxon>
        <taxon>Fungi</taxon>
        <taxon>Fungi incertae sedis</taxon>
        <taxon>Mucoromycota</taxon>
        <taxon>Mucoromycotina</taxon>
        <taxon>Mucoromycetes</taxon>
        <taxon>Mucorales</taxon>
        <taxon>Lichtheimiaceae</taxon>
        <taxon>Phascolomyces</taxon>
    </lineage>
</organism>
<protein>
    <submittedName>
        <fullName evidence="3">Uncharacterized protein</fullName>
    </submittedName>
</protein>
<feature type="compositionally biased region" description="Basic and acidic residues" evidence="2">
    <location>
        <begin position="248"/>
        <end position="260"/>
    </location>
</feature>
<evidence type="ECO:0000313" key="3">
    <source>
        <dbReference type="EMBL" id="KAI9249452.1"/>
    </source>
</evidence>
<reference evidence="3" key="1">
    <citation type="journal article" date="2022" name="IScience">
        <title>Evolution of zygomycete secretomes and the origins of terrestrial fungal ecologies.</title>
        <authorList>
            <person name="Chang Y."/>
            <person name="Wang Y."/>
            <person name="Mondo S."/>
            <person name="Ahrendt S."/>
            <person name="Andreopoulos W."/>
            <person name="Barry K."/>
            <person name="Beard J."/>
            <person name="Benny G.L."/>
            <person name="Blankenship S."/>
            <person name="Bonito G."/>
            <person name="Cuomo C."/>
            <person name="Desiro A."/>
            <person name="Gervers K.A."/>
            <person name="Hundley H."/>
            <person name="Kuo A."/>
            <person name="LaButti K."/>
            <person name="Lang B.F."/>
            <person name="Lipzen A."/>
            <person name="O'Donnell K."/>
            <person name="Pangilinan J."/>
            <person name="Reynolds N."/>
            <person name="Sandor L."/>
            <person name="Smith M.E."/>
            <person name="Tsang A."/>
            <person name="Grigoriev I.V."/>
            <person name="Stajich J.E."/>
            <person name="Spatafora J.W."/>
        </authorList>
    </citation>
    <scope>NUCLEOTIDE SEQUENCE</scope>
    <source>
        <strain evidence="3">RSA 2281</strain>
    </source>
</reference>
<dbReference type="PANTHER" id="PTHR46430:SF2">
    <property type="entry name" value="CHITIN SYNTHASE REGULATORY FACTOR 4"/>
    <property type="match status" value="1"/>
</dbReference>
<dbReference type="AlphaFoldDB" id="A0AAD5P9H8"/>
<name>A0AAD5P9H8_9FUNG</name>
<accession>A0AAD5P9H8</accession>
<dbReference type="Pfam" id="PF08238">
    <property type="entry name" value="Sel1"/>
    <property type="match status" value="6"/>
</dbReference>
<sequence length="960" mass="105336">MVDVPERNVSKPRKALSFLFPSSRAWSNNNDQKRSRKVGRNSSFGYFSTMTTSRKSQDSNDDELEQETATHSFVRKDTVSSSESSIDKLSPNRMTFRVMNPDDSLSTDSSNNSITSNKSKHNDSDDDDDDDDEDHEVIHYQTHQDDHQQQEEEEYKTPTVLGNDVSSSSNSDNSRGESSHDAPVFIPPSSPPPPPPTHALSTPPSTASSSLSSPDPTNARAQQPGNSTRASGHWYAQGWKIAGQRSNSTEKKNRQSKIMEEEFVEEESTTPPLPPAIKTTIVLGTTTAAVTGGNSSAASSSSSPTHGNDIGGNSRFPTTSTTPSLSPSSIPYYHGDKSRSSLDTFRQPSSSDGSPFPSPILGKDVNRSESTKIENPPTTTTHHILSRPYNTHRPIPTNSRPRPMSPSSIMPMIASSSNSNLMINNSSRVGLPPMGYQPLSPANISRQPAAMTPTYARGSFIQNNNISANKKPQKPTTQFSKFAKASYSLINHPDAIKIYRSMAEKTGDPTIQLSYAKYLLEISELYGGGGNDSKMPTTSSARFSNERGMSSSTSVASFSSSGSGDAGRAFSMDGGYRSSPRELASSSRVSLDSIRSAPGTASSAKAATVRLSESERRKKKMLEDEGVRWVKLLAKQNMGEAAYIQATWYDKGHYGFSKNTSKALKLYRIAANEGIPEAMYAVAASYEKSGDIRNAFINYKNAAAKGVVEAVYRMAKVHLHGEFGQRQNMSTGLELLSQAAEGANEACPDPPYLFGLILTNTYPKADIPTEVVHRYGGELAALRYFEHAAQLGYIHAECRIAFIYEYGLYGAPMHLAKSFGYYDSAARRNNHPQAMLGLSRLYNRGCRGPNDRFTEEERLARDVSGWLAATIRNEDAAFSWCQKAADRGLDEAMFLLGWYYETGIGVPRDFAKAQEYYRRASAKGHKAAAERLYKTNSVTRLQHEDTRRSIRPQSTTCNIM</sequence>
<dbReference type="Gene3D" id="1.25.40.10">
    <property type="entry name" value="Tetratricopeptide repeat domain"/>
    <property type="match status" value="2"/>
</dbReference>
<feature type="compositionally biased region" description="Acidic residues" evidence="2">
    <location>
        <begin position="124"/>
        <end position="135"/>
    </location>
</feature>
<feature type="compositionally biased region" description="Low complexity" evidence="2">
    <location>
        <begin position="198"/>
        <end position="217"/>
    </location>
</feature>
<feature type="compositionally biased region" description="Pro residues" evidence="2">
    <location>
        <begin position="185"/>
        <end position="197"/>
    </location>
</feature>
<reference evidence="3" key="2">
    <citation type="submission" date="2023-02" db="EMBL/GenBank/DDBJ databases">
        <authorList>
            <consortium name="DOE Joint Genome Institute"/>
            <person name="Mondo S.J."/>
            <person name="Chang Y."/>
            <person name="Wang Y."/>
            <person name="Ahrendt S."/>
            <person name="Andreopoulos W."/>
            <person name="Barry K."/>
            <person name="Beard J."/>
            <person name="Benny G.L."/>
            <person name="Blankenship S."/>
            <person name="Bonito G."/>
            <person name="Cuomo C."/>
            <person name="Desiro A."/>
            <person name="Gervers K.A."/>
            <person name="Hundley H."/>
            <person name="Kuo A."/>
            <person name="LaButti K."/>
            <person name="Lang B.F."/>
            <person name="Lipzen A."/>
            <person name="O'Donnell K."/>
            <person name="Pangilinan J."/>
            <person name="Reynolds N."/>
            <person name="Sandor L."/>
            <person name="Smith M.W."/>
            <person name="Tsang A."/>
            <person name="Grigoriev I.V."/>
            <person name="Stajich J.E."/>
            <person name="Spatafora J.W."/>
        </authorList>
    </citation>
    <scope>NUCLEOTIDE SEQUENCE</scope>
    <source>
        <strain evidence="3">RSA 2281</strain>
    </source>
</reference>
<dbReference type="InterPro" id="IPR051726">
    <property type="entry name" value="Chitin_Synth_Reg"/>
</dbReference>
<proteinExistence type="predicted"/>
<evidence type="ECO:0000256" key="1">
    <source>
        <dbReference type="ARBA" id="ARBA00022737"/>
    </source>
</evidence>
<feature type="region of interest" description="Disordered" evidence="2">
    <location>
        <begin position="23"/>
        <end position="407"/>
    </location>
</feature>
<feature type="compositionally biased region" description="Low complexity" evidence="2">
    <location>
        <begin position="279"/>
        <end position="307"/>
    </location>
</feature>
<feature type="compositionally biased region" description="Polar residues" evidence="2">
    <location>
        <begin position="219"/>
        <end position="230"/>
    </location>
</feature>
<feature type="compositionally biased region" description="Low complexity" evidence="2">
    <location>
        <begin position="550"/>
        <end position="571"/>
    </location>
</feature>
<feature type="region of interest" description="Disordered" evidence="2">
    <location>
        <begin position="529"/>
        <end position="582"/>
    </location>
</feature>
<dbReference type="PANTHER" id="PTHR46430">
    <property type="entry name" value="PROTEIN SKT5-RELATED"/>
    <property type="match status" value="1"/>
</dbReference>
<feature type="compositionally biased region" description="Polar residues" evidence="2">
    <location>
        <begin position="40"/>
        <end position="54"/>
    </location>
</feature>
<feature type="compositionally biased region" description="Polar residues" evidence="2">
    <location>
        <begin position="534"/>
        <end position="549"/>
    </location>
</feature>
<comment type="caution">
    <text evidence="3">The sequence shown here is derived from an EMBL/GenBank/DDBJ whole genome shotgun (WGS) entry which is preliminary data.</text>
</comment>
<feature type="compositionally biased region" description="Low complexity" evidence="2">
    <location>
        <begin position="398"/>
        <end position="407"/>
    </location>
</feature>
<evidence type="ECO:0000256" key="2">
    <source>
        <dbReference type="SAM" id="MobiDB-lite"/>
    </source>
</evidence>
<evidence type="ECO:0000313" key="4">
    <source>
        <dbReference type="Proteomes" id="UP001209540"/>
    </source>
</evidence>
<keyword evidence="4" id="KW-1185">Reference proteome</keyword>
<feature type="compositionally biased region" description="Low complexity" evidence="2">
    <location>
        <begin position="317"/>
        <end position="331"/>
    </location>
</feature>
<dbReference type="SMART" id="SM00671">
    <property type="entry name" value="SEL1"/>
    <property type="match status" value="5"/>
</dbReference>
<gene>
    <name evidence="3" type="ORF">BDA99DRAFT_219161</name>
</gene>
<dbReference type="InterPro" id="IPR006597">
    <property type="entry name" value="Sel1-like"/>
</dbReference>
<feature type="compositionally biased region" description="Low complexity" evidence="2">
    <location>
        <begin position="102"/>
        <end position="117"/>
    </location>
</feature>
<dbReference type="EMBL" id="JAIXMP010000035">
    <property type="protein sequence ID" value="KAI9249452.1"/>
    <property type="molecule type" value="Genomic_DNA"/>
</dbReference>
<dbReference type="SUPFAM" id="SSF81901">
    <property type="entry name" value="HCP-like"/>
    <property type="match status" value="2"/>
</dbReference>
<dbReference type="Proteomes" id="UP001209540">
    <property type="component" value="Unassembled WGS sequence"/>
</dbReference>
<keyword evidence="1" id="KW-0677">Repeat</keyword>